<organism evidence="3 4">
    <name type="scientific">Halalkalibaculum roseum</name>
    <dbReference type="NCBI Taxonomy" id="2709311"/>
    <lineage>
        <taxon>Bacteria</taxon>
        <taxon>Pseudomonadati</taxon>
        <taxon>Balneolota</taxon>
        <taxon>Balneolia</taxon>
        <taxon>Balneolales</taxon>
        <taxon>Balneolaceae</taxon>
        <taxon>Halalkalibaculum</taxon>
    </lineage>
</organism>
<dbReference type="CDD" id="cd20736">
    <property type="entry name" value="PoNe_Nuclease"/>
    <property type="match status" value="1"/>
</dbReference>
<comment type="similarity">
    <text evidence="1 2">Belongs to the UPF0102 family.</text>
</comment>
<comment type="caution">
    <text evidence="3">The sequence shown here is derived from an EMBL/GenBank/DDBJ whole genome shotgun (WGS) entry which is preliminary data.</text>
</comment>
<protein>
    <recommendedName>
        <fullName evidence="2">UPF0102 protein G3570_13190</fullName>
    </recommendedName>
</protein>
<dbReference type="Gene3D" id="3.40.1350.10">
    <property type="match status" value="1"/>
</dbReference>
<dbReference type="HAMAP" id="MF_00048">
    <property type="entry name" value="UPF0102"/>
    <property type="match status" value="1"/>
</dbReference>
<dbReference type="Proteomes" id="UP000473278">
    <property type="component" value="Unassembled WGS sequence"/>
</dbReference>
<sequence length="123" mass="14440">MSAKTTRQIGDEGEELAVSYLESKGYIILDRNYYFERAEVDIVAYDETCIVFVEVKKRTTEKFGKPEEFVTKSKIENLYKAAEAWIYERKMDTAPARFDVIAITQQHNEAPDIKHYEDAFRKR</sequence>
<dbReference type="EMBL" id="JAALLT010000004">
    <property type="protein sequence ID" value="NGP77597.1"/>
    <property type="molecule type" value="Genomic_DNA"/>
</dbReference>
<dbReference type="InterPro" id="IPR011335">
    <property type="entry name" value="Restrct_endonuc-II-like"/>
</dbReference>
<dbReference type="GO" id="GO:0003676">
    <property type="term" value="F:nucleic acid binding"/>
    <property type="evidence" value="ECO:0007669"/>
    <property type="project" value="InterPro"/>
</dbReference>
<proteinExistence type="inferred from homology"/>
<keyword evidence="4" id="KW-1185">Reference proteome</keyword>
<dbReference type="InterPro" id="IPR003509">
    <property type="entry name" value="UPF0102_YraN-like"/>
</dbReference>
<dbReference type="PANTHER" id="PTHR34039:SF1">
    <property type="entry name" value="UPF0102 PROTEIN YRAN"/>
    <property type="match status" value="1"/>
</dbReference>
<evidence type="ECO:0000256" key="2">
    <source>
        <dbReference type="HAMAP-Rule" id="MF_00048"/>
    </source>
</evidence>
<evidence type="ECO:0000256" key="1">
    <source>
        <dbReference type="ARBA" id="ARBA00006738"/>
    </source>
</evidence>
<evidence type="ECO:0000313" key="3">
    <source>
        <dbReference type="EMBL" id="NGP77597.1"/>
    </source>
</evidence>
<dbReference type="InterPro" id="IPR011856">
    <property type="entry name" value="tRNA_endonuc-like_dom_sf"/>
</dbReference>
<dbReference type="PANTHER" id="PTHR34039">
    <property type="entry name" value="UPF0102 PROTEIN YRAN"/>
    <property type="match status" value="1"/>
</dbReference>
<gene>
    <name evidence="3" type="ORF">G3570_13190</name>
</gene>
<evidence type="ECO:0000313" key="4">
    <source>
        <dbReference type="Proteomes" id="UP000473278"/>
    </source>
</evidence>
<dbReference type="NCBIfam" id="NF009150">
    <property type="entry name" value="PRK12497.1-3"/>
    <property type="match status" value="1"/>
</dbReference>
<dbReference type="NCBIfam" id="NF009154">
    <property type="entry name" value="PRK12497.3-3"/>
    <property type="match status" value="1"/>
</dbReference>
<dbReference type="AlphaFoldDB" id="A0A6M1T4B4"/>
<accession>A0A6M1T4B4</accession>
<dbReference type="RefSeq" id="WP_165143139.1">
    <property type="nucleotide sequence ID" value="NZ_JAALLT010000004.1"/>
</dbReference>
<dbReference type="Pfam" id="PF02021">
    <property type="entry name" value="UPF0102"/>
    <property type="match status" value="1"/>
</dbReference>
<reference evidence="3 4" key="1">
    <citation type="submission" date="2020-02" db="EMBL/GenBank/DDBJ databases">
        <title>Balneolaceae bacterium YR4-1, complete genome.</title>
        <authorList>
            <person name="Li Y."/>
            <person name="Wu S."/>
        </authorList>
    </citation>
    <scope>NUCLEOTIDE SEQUENCE [LARGE SCALE GENOMIC DNA]</scope>
    <source>
        <strain evidence="3 4">YR4-1</strain>
    </source>
</reference>
<dbReference type="SUPFAM" id="SSF52980">
    <property type="entry name" value="Restriction endonuclease-like"/>
    <property type="match status" value="1"/>
</dbReference>
<name>A0A6M1T4B4_9BACT</name>
<dbReference type="NCBIfam" id="TIGR00252">
    <property type="entry name" value="YraN family protein"/>
    <property type="match status" value="1"/>
</dbReference>